<accession>F0X6T2</accession>
<evidence type="ECO:0000313" key="3">
    <source>
        <dbReference type="Proteomes" id="UP000007796"/>
    </source>
</evidence>
<dbReference type="GeneID" id="25979996"/>
<organism evidence="3">
    <name type="scientific">Grosmannia clavigera (strain kw1407 / UAMH 11150)</name>
    <name type="common">Blue stain fungus</name>
    <name type="synonym">Graphiocladiella clavigera</name>
    <dbReference type="NCBI Taxonomy" id="655863"/>
    <lineage>
        <taxon>Eukaryota</taxon>
        <taxon>Fungi</taxon>
        <taxon>Dikarya</taxon>
        <taxon>Ascomycota</taxon>
        <taxon>Pezizomycotina</taxon>
        <taxon>Sordariomycetes</taxon>
        <taxon>Sordariomycetidae</taxon>
        <taxon>Ophiostomatales</taxon>
        <taxon>Ophiostomataceae</taxon>
        <taxon>Leptographium</taxon>
    </lineage>
</organism>
<dbReference type="HOGENOM" id="CLU_1098600_0_0_1"/>
<dbReference type="Proteomes" id="UP000007796">
    <property type="component" value="Unassembled WGS sequence"/>
</dbReference>
<dbReference type="InParanoid" id="F0X6T2"/>
<evidence type="ECO:0000313" key="2">
    <source>
        <dbReference type="EMBL" id="EFX06229.1"/>
    </source>
</evidence>
<gene>
    <name evidence="2" type="ORF">CMQ_6550</name>
</gene>
<dbReference type="RefSeq" id="XP_014175711.1">
    <property type="nucleotide sequence ID" value="XM_014320236.1"/>
</dbReference>
<dbReference type="EMBL" id="GL629729">
    <property type="protein sequence ID" value="EFX06229.1"/>
    <property type="molecule type" value="Genomic_DNA"/>
</dbReference>
<protein>
    <submittedName>
        <fullName evidence="2">Uncharacterized protein</fullName>
    </submittedName>
</protein>
<proteinExistence type="predicted"/>
<feature type="compositionally biased region" description="Low complexity" evidence="1">
    <location>
        <begin position="88"/>
        <end position="105"/>
    </location>
</feature>
<evidence type="ECO:0000256" key="1">
    <source>
        <dbReference type="SAM" id="MobiDB-lite"/>
    </source>
</evidence>
<feature type="region of interest" description="Disordered" evidence="1">
    <location>
        <begin position="60"/>
        <end position="253"/>
    </location>
</feature>
<keyword evidence="3" id="KW-1185">Reference proteome</keyword>
<name>F0X6T2_GROCL</name>
<dbReference type="AlphaFoldDB" id="F0X6T2"/>
<sequence length="253" mass="28549">MCSWGISTLLWPSRSGTFSRDYVSYGVRTSSSNRRQSYSRPAPLSYSVGVNSGSSAYYGSRYHPSSSSRTVSGDPWTPPPRVASFVPSQGQSQSQSCRSSRSHQGYTSSYRTAADAFRHSSCDPVPSAEPSRRHSGQKHVRFANNVEGSYLSGSHRSKKEDQDRSRHHRRRGEDEDYYGRSSSGREHRGHSRHEQTGHDNTYYDAYERSPRAAIQRRNSARIEDASLEDTQRRASKHSRAGGSRRVEVEVRYS</sequence>
<feature type="compositionally biased region" description="Basic and acidic residues" evidence="1">
    <location>
        <begin position="220"/>
        <end position="232"/>
    </location>
</feature>
<reference evidence="2 3" key="1">
    <citation type="journal article" date="2011" name="Proc. Natl. Acad. Sci. U.S.A.">
        <title>Genome and transcriptome analyses of the mountain pine beetle-fungal symbiont Grosmannia clavigera, a lodgepole pine pathogen.</title>
        <authorList>
            <person name="DiGuistini S."/>
            <person name="Wang Y."/>
            <person name="Liao N.Y."/>
            <person name="Taylor G."/>
            <person name="Tanguay P."/>
            <person name="Feau N."/>
            <person name="Henrissat B."/>
            <person name="Chan S.K."/>
            <person name="Hesse-Orce U."/>
            <person name="Alamouti S.M."/>
            <person name="Tsui C.K.M."/>
            <person name="Docking R.T."/>
            <person name="Levasseur A."/>
            <person name="Haridas S."/>
            <person name="Robertson G."/>
            <person name="Birol I."/>
            <person name="Holt R.A."/>
            <person name="Marra M.A."/>
            <person name="Hamelin R.C."/>
            <person name="Hirst M."/>
            <person name="Jones S.J.M."/>
            <person name="Bohlmann J."/>
            <person name="Breuil C."/>
        </authorList>
    </citation>
    <scope>NUCLEOTIDE SEQUENCE [LARGE SCALE GENOMIC DNA]</scope>
    <source>
        <strain evidence="3">kw1407 / UAMH 11150</strain>
    </source>
</reference>
<feature type="compositionally biased region" description="Basic and acidic residues" evidence="1">
    <location>
        <begin position="244"/>
        <end position="253"/>
    </location>
</feature>
<feature type="compositionally biased region" description="Polar residues" evidence="1">
    <location>
        <begin position="60"/>
        <end position="71"/>
    </location>
</feature>